<sequence length="76" mass="8461">MRILSEECCGFGTPSLSNGDLSSNSACHLVRCDLDLHKLAMDSCENLTLSSLFESAELEVEYSSQAELVGLWQWCW</sequence>
<gene>
    <name evidence="1" type="ORF">PHYPA_024053</name>
</gene>
<dbReference type="Gramene" id="Pp3c19_12880V3.1">
    <property type="protein sequence ID" value="PAC:32940144.CDS.1"/>
    <property type="gene ID" value="Pp3c19_12880"/>
</dbReference>
<reference evidence="2" key="3">
    <citation type="submission" date="2020-12" db="UniProtKB">
        <authorList>
            <consortium name="EnsemblPlants"/>
        </authorList>
    </citation>
    <scope>IDENTIFICATION</scope>
</reference>
<protein>
    <submittedName>
        <fullName evidence="1 2">Uncharacterized protein</fullName>
    </submittedName>
</protein>
<organism evidence="1">
    <name type="scientific">Physcomitrium patens</name>
    <name type="common">Spreading-leaved earth moss</name>
    <name type="synonym">Physcomitrella patens</name>
    <dbReference type="NCBI Taxonomy" id="3218"/>
    <lineage>
        <taxon>Eukaryota</taxon>
        <taxon>Viridiplantae</taxon>
        <taxon>Streptophyta</taxon>
        <taxon>Embryophyta</taxon>
        <taxon>Bryophyta</taxon>
        <taxon>Bryophytina</taxon>
        <taxon>Bryopsida</taxon>
        <taxon>Funariidae</taxon>
        <taxon>Funariales</taxon>
        <taxon>Funariaceae</taxon>
        <taxon>Physcomitrium</taxon>
    </lineage>
</organism>
<accession>A0A2K1IY88</accession>
<evidence type="ECO:0000313" key="3">
    <source>
        <dbReference type="Proteomes" id="UP000006727"/>
    </source>
</evidence>
<dbReference type="Proteomes" id="UP000006727">
    <property type="component" value="Chromosome 19"/>
</dbReference>
<evidence type="ECO:0000313" key="1">
    <source>
        <dbReference type="EMBL" id="PNR34236.1"/>
    </source>
</evidence>
<dbReference type="EMBL" id="ABEU02000019">
    <property type="protein sequence ID" value="PNR34236.1"/>
    <property type="molecule type" value="Genomic_DNA"/>
</dbReference>
<dbReference type="EnsemblPlants" id="Pp3c19_12880V3.1">
    <property type="protein sequence ID" value="PAC:32940144.CDS.1"/>
    <property type="gene ID" value="Pp3c19_12880"/>
</dbReference>
<keyword evidence="3" id="KW-1185">Reference proteome</keyword>
<proteinExistence type="predicted"/>
<reference evidence="1 3" key="2">
    <citation type="journal article" date="2018" name="Plant J.">
        <title>The Physcomitrella patens chromosome-scale assembly reveals moss genome structure and evolution.</title>
        <authorList>
            <person name="Lang D."/>
            <person name="Ullrich K.K."/>
            <person name="Murat F."/>
            <person name="Fuchs J."/>
            <person name="Jenkins J."/>
            <person name="Haas F.B."/>
            <person name="Piednoel M."/>
            <person name="Gundlach H."/>
            <person name="Van Bel M."/>
            <person name="Meyberg R."/>
            <person name="Vives C."/>
            <person name="Morata J."/>
            <person name="Symeonidi A."/>
            <person name="Hiss M."/>
            <person name="Muchero W."/>
            <person name="Kamisugi Y."/>
            <person name="Saleh O."/>
            <person name="Blanc G."/>
            <person name="Decker E.L."/>
            <person name="van Gessel N."/>
            <person name="Grimwood J."/>
            <person name="Hayes R.D."/>
            <person name="Graham S.W."/>
            <person name="Gunter L.E."/>
            <person name="McDaniel S.F."/>
            <person name="Hoernstein S.N.W."/>
            <person name="Larsson A."/>
            <person name="Li F.W."/>
            <person name="Perroud P.F."/>
            <person name="Phillips J."/>
            <person name="Ranjan P."/>
            <person name="Rokshar D.S."/>
            <person name="Rothfels C.J."/>
            <person name="Schneider L."/>
            <person name="Shu S."/>
            <person name="Stevenson D.W."/>
            <person name="Thummler F."/>
            <person name="Tillich M."/>
            <person name="Villarreal Aguilar J.C."/>
            <person name="Widiez T."/>
            <person name="Wong G.K."/>
            <person name="Wymore A."/>
            <person name="Zhang Y."/>
            <person name="Zimmer A.D."/>
            <person name="Quatrano R.S."/>
            <person name="Mayer K.F.X."/>
            <person name="Goodstein D."/>
            <person name="Casacuberta J.M."/>
            <person name="Vandepoele K."/>
            <person name="Reski R."/>
            <person name="Cuming A.C."/>
            <person name="Tuskan G.A."/>
            <person name="Maumus F."/>
            <person name="Salse J."/>
            <person name="Schmutz J."/>
            <person name="Rensing S.A."/>
        </authorList>
    </citation>
    <scope>NUCLEOTIDE SEQUENCE [LARGE SCALE GENOMIC DNA]</scope>
    <source>
        <strain evidence="2 3">cv. Gransden 2004</strain>
    </source>
</reference>
<dbReference type="AlphaFoldDB" id="A0A2K1IY88"/>
<evidence type="ECO:0000313" key="2">
    <source>
        <dbReference type="EnsemblPlants" id="PAC:32940144.CDS.1"/>
    </source>
</evidence>
<dbReference type="InParanoid" id="A0A2K1IY88"/>
<name>A0A2K1IY88_PHYPA</name>
<reference evidence="1 3" key="1">
    <citation type="journal article" date="2008" name="Science">
        <title>The Physcomitrella genome reveals evolutionary insights into the conquest of land by plants.</title>
        <authorList>
            <person name="Rensing S."/>
            <person name="Lang D."/>
            <person name="Zimmer A."/>
            <person name="Terry A."/>
            <person name="Salamov A."/>
            <person name="Shapiro H."/>
            <person name="Nishiyama T."/>
            <person name="Perroud P.-F."/>
            <person name="Lindquist E."/>
            <person name="Kamisugi Y."/>
            <person name="Tanahashi T."/>
            <person name="Sakakibara K."/>
            <person name="Fujita T."/>
            <person name="Oishi K."/>
            <person name="Shin-I T."/>
            <person name="Kuroki Y."/>
            <person name="Toyoda A."/>
            <person name="Suzuki Y."/>
            <person name="Hashimoto A."/>
            <person name="Yamaguchi K."/>
            <person name="Sugano A."/>
            <person name="Kohara Y."/>
            <person name="Fujiyama A."/>
            <person name="Anterola A."/>
            <person name="Aoki S."/>
            <person name="Ashton N."/>
            <person name="Barbazuk W.B."/>
            <person name="Barker E."/>
            <person name="Bennetzen J."/>
            <person name="Bezanilla M."/>
            <person name="Blankenship R."/>
            <person name="Cho S.H."/>
            <person name="Dutcher S."/>
            <person name="Estelle M."/>
            <person name="Fawcett J.A."/>
            <person name="Gundlach H."/>
            <person name="Hanada K."/>
            <person name="Heyl A."/>
            <person name="Hicks K.A."/>
            <person name="Hugh J."/>
            <person name="Lohr M."/>
            <person name="Mayer K."/>
            <person name="Melkozernov A."/>
            <person name="Murata T."/>
            <person name="Nelson D."/>
            <person name="Pils B."/>
            <person name="Prigge M."/>
            <person name="Reiss B."/>
            <person name="Renner T."/>
            <person name="Rombauts S."/>
            <person name="Rushton P."/>
            <person name="Sanderfoot A."/>
            <person name="Schween G."/>
            <person name="Shiu S.-H."/>
            <person name="Stueber K."/>
            <person name="Theodoulou F.L."/>
            <person name="Tu H."/>
            <person name="Van de Peer Y."/>
            <person name="Verrier P.J."/>
            <person name="Waters E."/>
            <person name="Wood A."/>
            <person name="Yang L."/>
            <person name="Cove D."/>
            <person name="Cuming A."/>
            <person name="Hasebe M."/>
            <person name="Lucas S."/>
            <person name="Mishler D.B."/>
            <person name="Reski R."/>
            <person name="Grigoriev I."/>
            <person name="Quatrano R.S."/>
            <person name="Boore J.L."/>
        </authorList>
    </citation>
    <scope>NUCLEOTIDE SEQUENCE [LARGE SCALE GENOMIC DNA]</scope>
    <source>
        <strain evidence="2 3">cv. Gransden 2004</strain>
    </source>
</reference>